<evidence type="ECO:0000313" key="1">
    <source>
        <dbReference type="EMBL" id="MBK1869693.1"/>
    </source>
</evidence>
<accession>A0ACC5RBD2</accession>
<keyword evidence="2" id="KW-1185">Reference proteome</keyword>
<dbReference type="Proteomes" id="UP000616151">
    <property type="component" value="Unassembled WGS sequence"/>
</dbReference>
<organism evidence="1 2">
    <name type="scientific">Taklimakanibacter albus</name>
    <dbReference type="NCBI Taxonomy" id="2800327"/>
    <lineage>
        <taxon>Bacteria</taxon>
        <taxon>Pseudomonadati</taxon>
        <taxon>Pseudomonadota</taxon>
        <taxon>Alphaproteobacteria</taxon>
        <taxon>Hyphomicrobiales</taxon>
        <taxon>Aestuariivirgaceae</taxon>
        <taxon>Taklimakanibacter</taxon>
    </lineage>
</organism>
<proteinExistence type="predicted"/>
<evidence type="ECO:0000313" key="2">
    <source>
        <dbReference type="Proteomes" id="UP000616151"/>
    </source>
</evidence>
<sequence length="218" mass="23435">MASEFPGSPRVMKGGLVAYRLPSTQPLVIAFQYNPDEVSRSLQSQAAAGGGGRGETNRVNGPPQETLTFSVEIDAADQLEKPGENATVVENGLHPVIAAIERLVYPSYPIVVANEALALAGTAFILSETAPLTLLVWGPRRVLPVQIQSLSIKEEAFDQKLNPIRAKADLTVRVLTYRDLDVTNPGYWVYLAAFTQKEVISSMNKFSAAGAIAALGRL</sequence>
<comment type="caution">
    <text evidence="1">The sequence shown here is derived from an EMBL/GenBank/DDBJ whole genome shotgun (WGS) entry which is preliminary data.</text>
</comment>
<gene>
    <name evidence="1" type="ORF">JHL16_25250</name>
</gene>
<reference evidence="1" key="1">
    <citation type="submission" date="2021-01" db="EMBL/GenBank/DDBJ databases">
        <authorList>
            <person name="Sun Q."/>
        </authorList>
    </citation>
    <scope>NUCLEOTIDE SEQUENCE</scope>
    <source>
        <strain evidence="1">YIM B02566</strain>
    </source>
</reference>
<name>A0ACC5RBD2_9HYPH</name>
<protein>
    <submittedName>
        <fullName evidence="1">Uncharacterized protein</fullName>
    </submittedName>
</protein>
<dbReference type="EMBL" id="JAENHL010000008">
    <property type="protein sequence ID" value="MBK1869693.1"/>
    <property type="molecule type" value="Genomic_DNA"/>
</dbReference>